<protein>
    <submittedName>
        <fullName evidence="2">Uncharacterized protein</fullName>
    </submittedName>
</protein>
<evidence type="ECO:0000313" key="1">
    <source>
        <dbReference type="Proteomes" id="UP000095280"/>
    </source>
</evidence>
<organism evidence="1 2">
    <name type="scientific">Macrostomum lignano</name>
    <dbReference type="NCBI Taxonomy" id="282301"/>
    <lineage>
        <taxon>Eukaryota</taxon>
        <taxon>Metazoa</taxon>
        <taxon>Spiralia</taxon>
        <taxon>Lophotrochozoa</taxon>
        <taxon>Platyhelminthes</taxon>
        <taxon>Rhabditophora</taxon>
        <taxon>Macrostomorpha</taxon>
        <taxon>Macrostomida</taxon>
        <taxon>Macrostomidae</taxon>
        <taxon>Macrostomum</taxon>
    </lineage>
</organism>
<dbReference type="Proteomes" id="UP000095280">
    <property type="component" value="Unplaced"/>
</dbReference>
<proteinExistence type="predicted"/>
<sequence length="87" mass="9535">MEMTLWAIYSAKEFGLISWKPSGFSIAWRSWATSAAQLGLAFLHSQASLRPSRPRCQGAALPHLQCDRRRSVRSDGAGLSLLGWSGS</sequence>
<dbReference type="AlphaFoldDB" id="A0A1I8FCN7"/>
<evidence type="ECO:0000313" key="2">
    <source>
        <dbReference type="WBParaSite" id="maker-unitig_29523-snap-gene-0.1-mRNA-1"/>
    </source>
</evidence>
<name>A0A1I8FCN7_9PLAT</name>
<accession>A0A1I8FCN7</accession>
<reference evidence="2" key="1">
    <citation type="submission" date="2016-11" db="UniProtKB">
        <authorList>
            <consortium name="WormBaseParasite"/>
        </authorList>
    </citation>
    <scope>IDENTIFICATION</scope>
</reference>
<keyword evidence="1" id="KW-1185">Reference proteome</keyword>
<dbReference type="WBParaSite" id="maker-unitig_29523-snap-gene-0.1-mRNA-1">
    <property type="protein sequence ID" value="maker-unitig_29523-snap-gene-0.1-mRNA-1"/>
    <property type="gene ID" value="maker-unitig_29523-snap-gene-0.1"/>
</dbReference>